<reference evidence="1" key="1">
    <citation type="journal article" date="2020" name="Stud. Mycol.">
        <title>101 Dothideomycetes genomes: a test case for predicting lifestyles and emergence of pathogens.</title>
        <authorList>
            <person name="Haridas S."/>
            <person name="Albert R."/>
            <person name="Binder M."/>
            <person name="Bloem J."/>
            <person name="Labutti K."/>
            <person name="Salamov A."/>
            <person name="Andreopoulos B."/>
            <person name="Baker S."/>
            <person name="Barry K."/>
            <person name="Bills G."/>
            <person name="Bluhm B."/>
            <person name="Cannon C."/>
            <person name="Castanera R."/>
            <person name="Culley D."/>
            <person name="Daum C."/>
            <person name="Ezra D."/>
            <person name="Gonzalez J."/>
            <person name="Henrissat B."/>
            <person name="Kuo A."/>
            <person name="Liang C."/>
            <person name="Lipzen A."/>
            <person name="Lutzoni F."/>
            <person name="Magnuson J."/>
            <person name="Mondo S."/>
            <person name="Nolan M."/>
            <person name="Ohm R."/>
            <person name="Pangilinan J."/>
            <person name="Park H.-J."/>
            <person name="Ramirez L."/>
            <person name="Alfaro M."/>
            <person name="Sun H."/>
            <person name="Tritt A."/>
            <person name="Yoshinaga Y."/>
            <person name="Zwiers L.-H."/>
            <person name="Turgeon B."/>
            <person name="Goodwin S."/>
            <person name="Spatafora J."/>
            <person name="Crous P."/>
            <person name="Grigoriev I."/>
        </authorList>
    </citation>
    <scope>NUCLEOTIDE SEQUENCE</scope>
    <source>
        <strain evidence="1">CBS 119925</strain>
    </source>
</reference>
<gene>
    <name evidence="1" type="ORF">M011DRAFT_164628</name>
</gene>
<dbReference type="Proteomes" id="UP000799440">
    <property type="component" value="Unassembled WGS sequence"/>
</dbReference>
<proteinExistence type="predicted"/>
<dbReference type="EMBL" id="MU006587">
    <property type="protein sequence ID" value="KAF2744708.1"/>
    <property type="molecule type" value="Genomic_DNA"/>
</dbReference>
<accession>A0A6A6V2D5</accession>
<evidence type="ECO:0000313" key="1">
    <source>
        <dbReference type="EMBL" id="KAF2744708.1"/>
    </source>
</evidence>
<name>A0A6A6V2D5_9PLEO</name>
<sequence length="85" mass="9599">MHVLPIYARFLTLLQSKACSIFALAPDCTRRLSCGDSINGIVLVLSPFCFLISRCTWYKCRLVGFSLRGFLLHIHSCACITFVRL</sequence>
<organism evidence="1 2">
    <name type="scientific">Sporormia fimetaria CBS 119925</name>
    <dbReference type="NCBI Taxonomy" id="1340428"/>
    <lineage>
        <taxon>Eukaryota</taxon>
        <taxon>Fungi</taxon>
        <taxon>Dikarya</taxon>
        <taxon>Ascomycota</taxon>
        <taxon>Pezizomycotina</taxon>
        <taxon>Dothideomycetes</taxon>
        <taxon>Pleosporomycetidae</taxon>
        <taxon>Pleosporales</taxon>
        <taxon>Sporormiaceae</taxon>
        <taxon>Sporormia</taxon>
    </lineage>
</organism>
<keyword evidence="2" id="KW-1185">Reference proteome</keyword>
<dbReference type="AlphaFoldDB" id="A0A6A6V2D5"/>
<evidence type="ECO:0000313" key="2">
    <source>
        <dbReference type="Proteomes" id="UP000799440"/>
    </source>
</evidence>
<protein>
    <submittedName>
        <fullName evidence="1">Uncharacterized protein</fullName>
    </submittedName>
</protein>